<gene>
    <name evidence="12" type="ORF">DPX16_7725</name>
</gene>
<keyword evidence="2" id="KW-0812">Transmembrane</keyword>
<feature type="domain" description="SRCR" evidence="11">
    <location>
        <begin position="481"/>
        <end position="553"/>
    </location>
</feature>
<comment type="caution">
    <text evidence="12">The sequence shown here is derived from an EMBL/GenBank/DDBJ whole genome shotgun (WGS) entry which is preliminary data.</text>
</comment>
<dbReference type="InterPro" id="IPR001190">
    <property type="entry name" value="SRCR"/>
</dbReference>
<dbReference type="GO" id="GO:0031638">
    <property type="term" value="P:zymogen activation"/>
    <property type="evidence" value="ECO:0007669"/>
    <property type="project" value="TreeGrafter"/>
</dbReference>
<evidence type="ECO:0000256" key="4">
    <source>
        <dbReference type="ARBA" id="ARBA00022737"/>
    </source>
</evidence>
<feature type="region of interest" description="Disordered" evidence="10">
    <location>
        <begin position="1072"/>
        <end position="1132"/>
    </location>
</feature>
<dbReference type="Pfam" id="PF00530">
    <property type="entry name" value="SRCR"/>
    <property type="match status" value="5"/>
</dbReference>
<evidence type="ECO:0000313" key="13">
    <source>
        <dbReference type="Proteomes" id="UP000281406"/>
    </source>
</evidence>
<evidence type="ECO:0000259" key="11">
    <source>
        <dbReference type="PROSITE" id="PS50287"/>
    </source>
</evidence>
<feature type="disulfide bond" evidence="9">
    <location>
        <begin position="444"/>
        <end position="454"/>
    </location>
</feature>
<feature type="domain" description="SRCR" evidence="11">
    <location>
        <begin position="758"/>
        <end position="837"/>
    </location>
</feature>
<name>A0A3N0XJD4_ANAGA</name>
<dbReference type="SMART" id="SM00202">
    <property type="entry name" value="SR"/>
    <property type="match status" value="6"/>
</dbReference>
<keyword evidence="13" id="KW-1185">Reference proteome</keyword>
<evidence type="ECO:0000313" key="12">
    <source>
        <dbReference type="EMBL" id="ROI46607.1"/>
    </source>
</evidence>
<dbReference type="OrthoDB" id="8934573at2759"/>
<feature type="domain" description="SRCR" evidence="11">
    <location>
        <begin position="942"/>
        <end position="1035"/>
    </location>
</feature>
<dbReference type="GO" id="GO:0005886">
    <property type="term" value="C:plasma membrane"/>
    <property type="evidence" value="ECO:0007669"/>
    <property type="project" value="TreeGrafter"/>
</dbReference>
<evidence type="ECO:0000256" key="6">
    <source>
        <dbReference type="ARBA" id="ARBA00023136"/>
    </source>
</evidence>
<feature type="domain" description="SRCR" evidence="11">
    <location>
        <begin position="114"/>
        <end position="158"/>
    </location>
</feature>
<dbReference type="EMBL" id="RJVU01071502">
    <property type="protein sequence ID" value="ROI46607.1"/>
    <property type="molecule type" value="Genomic_DNA"/>
</dbReference>
<accession>A0A3N0XJD4</accession>
<keyword evidence="5" id="KW-1133">Transmembrane helix</keyword>
<evidence type="ECO:0000256" key="3">
    <source>
        <dbReference type="ARBA" id="ARBA00022729"/>
    </source>
</evidence>
<feature type="disulfide bond" evidence="9">
    <location>
        <begin position="624"/>
        <end position="634"/>
    </location>
</feature>
<dbReference type="PRINTS" id="PR00258">
    <property type="entry name" value="SPERACTRCPTR"/>
</dbReference>
<organism evidence="12 13">
    <name type="scientific">Anabarilius grahami</name>
    <name type="common">Kanglang fish</name>
    <name type="synonym">Barilius grahami</name>
    <dbReference type="NCBI Taxonomy" id="495550"/>
    <lineage>
        <taxon>Eukaryota</taxon>
        <taxon>Metazoa</taxon>
        <taxon>Chordata</taxon>
        <taxon>Craniata</taxon>
        <taxon>Vertebrata</taxon>
        <taxon>Euteleostomi</taxon>
        <taxon>Actinopterygii</taxon>
        <taxon>Neopterygii</taxon>
        <taxon>Teleostei</taxon>
        <taxon>Ostariophysi</taxon>
        <taxon>Cypriniformes</taxon>
        <taxon>Xenocyprididae</taxon>
        <taxon>Xenocypridinae</taxon>
        <taxon>Xenocypridinae incertae sedis</taxon>
        <taxon>Anabarilius</taxon>
    </lineage>
</organism>
<dbReference type="PROSITE" id="PS50287">
    <property type="entry name" value="SRCR_2"/>
    <property type="match status" value="10"/>
</dbReference>
<dbReference type="FunFam" id="3.10.250.10:FF:000016">
    <property type="entry name" value="Scavenger receptor cysteine-rich protein type 12"/>
    <property type="match status" value="1"/>
</dbReference>
<dbReference type="SUPFAM" id="SSF56487">
    <property type="entry name" value="SRCR-like"/>
    <property type="match status" value="9"/>
</dbReference>
<feature type="disulfide bond" evidence="9">
    <location>
        <begin position="915"/>
        <end position="925"/>
    </location>
</feature>
<evidence type="ECO:0000256" key="7">
    <source>
        <dbReference type="ARBA" id="ARBA00023157"/>
    </source>
</evidence>
<feature type="disulfide bond" evidence="9">
    <location>
        <begin position="1007"/>
        <end position="1017"/>
    </location>
</feature>
<reference evidence="12 13" key="1">
    <citation type="submission" date="2018-10" db="EMBL/GenBank/DDBJ databases">
        <title>Genome assembly for a Yunnan-Guizhou Plateau 3E fish, Anabarilius grahami (Regan), and its evolutionary and genetic applications.</title>
        <authorList>
            <person name="Jiang W."/>
        </authorList>
    </citation>
    <scope>NUCLEOTIDE SEQUENCE [LARGE SCALE GENOMIC DNA]</scope>
    <source>
        <strain evidence="12">AG-KIZ</strain>
        <tissue evidence="12">Muscle</tissue>
    </source>
</reference>
<keyword evidence="3" id="KW-0732">Signal</keyword>
<feature type="non-terminal residue" evidence="12">
    <location>
        <position position="1"/>
    </location>
</feature>
<keyword evidence="4" id="KW-0677">Repeat</keyword>
<feature type="domain" description="SRCR" evidence="11">
    <location>
        <begin position="841"/>
        <end position="941"/>
    </location>
</feature>
<keyword evidence="6" id="KW-0472">Membrane</keyword>
<evidence type="ECO:0000256" key="8">
    <source>
        <dbReference type="ARBA" id="ARBA00023180"/>
    </source>
</evidence>
<protein>
    <submittedName>
        <fullName evidence="12">Scavenger receptor cysteine-rich type 1 protein M160</fullName>
    </submittedName>
</protein>
<comment type="subcellular location">
    <subcellularLocation>
        <location evidence="1">Membrane</location>
        <topology evidence="1">Single-pass membrane protein</topology>
    </subcellularLocation>
</comment>
<feature type="domain" description="SRCR" evidence="11">
    <location>
        <begin position="557"/>
        <end position="652"/>
    </location>
</feature>
<evidence type="ECO:0000256" key="1">
    <source>
        <dbReference type="ARBA" id="ARBA00004167"/>
    </source>
</evidence>
<sequence>LNVILRGSDSPCKGRLEVRRDSESPWGLVCHYGWTSENGKVVCKSLRCGDVVRSGIDMTVYTNPPLPNQCVMDQVNCKSTEPSLWNCNFSPAYDQKYKHGFVSVECSGNVKPSLNLNGQRDKCAGVVEFSTESGTFGVCKSDWNEKNADKICQEVNCGGHYLIPNPGIFKVQPREQNVLLNWDKNYQYSWQSMEWKNCEGQASVICNNYMRFRLQDGNNLCSGLVEMYNVTDKTWVPLQKEDVSAEVICTQLNCGSTGNFTNNGSLQLTCSGNVTLRNFTSKCFGDVSFLVNGSDYGVCFGEHKNLGAVVCRELGCGEVVDVIKTQTPSIRNVLLSNVECLGDEVSLWHCLANREEKKCVTTTVICAGSLDVRLRDGLGRCSGRVELQWEGSWLSISSKDWNNKNSDMVCEHLKCGKFATKTITKKYFIERNQQYLESRWSFKCESSSTKLHECLKKNPSSSSPPRSPEANMQIICQKEELMFFEGDSPCQGRIRIKSFDVKAVARWLPKKTMAENMTENMTEANDICHAMQCGNGYFVKDHNSTYVNVTCSGPVIVKLENKRKERCWGTVDVCRNGNCGGVCSDTWENEESRKICDNLGCGEPIPGQLTTPTKTKVTEYSVYCLEEVKKMSMCKFLPNNEICKKTAQVICAGSIKAKLEDRRDKCAGNVSLFYLEEWTPVCEESLNTELKKAICRELNCGEPDATDVNLRDKSQIKGISGIQCQNNANSVSKCNLKSISYKSKCTVGYLKCTGRKRLLLYETEGPCSGPVYALSEGKTQLISVQGWGPEEGQKLCEYLQCGNYRNHTTIPRENIKEWWSKTYNCSGKTDMWECERKDQAIQLKEQLNIKCDGNPDIKLSNRCTGQVLINNESVCASHLNNEMSNDLCDSLKCGKAIHHWSTTVPGKTNCYHFSCTGKETLLWQCGFEKDKCEKILSVACEKSVEFGSTEKCGGKLVVKYRDQWEYVCGKLKASDTENVCKVLNCTNVEKPVDEREISKEIKVTINCLMQGQSLSQCVRFKEEKCTHAPAEIQCEVRHYRNKNVKDINIDRNEMNNMEKEDRDLSQGEASLLDYEDVDVDSDKNKTRDEDADDSSQGSSGTEYDDIEGQNSDISPHQTHNDDNLPLLPKRPDNILEDQDTYEVETENQEEYDDVMPVEAAANENAGTADTQAQMDLAMDAGTDSEAGTGVNADAVVVTAEVEVHSEQE</sequence>
<evidence type="ECO:0000256" key="2">
    <source>
        <dbReference type="ARBA" id="ARBA00022692"/>
    </source>
</evidence>
<feature type="disulfide bond" evidence="9">
    <location>
        <begin position="340"/>
        <end position="350"/>
    </location>
</feature>
<dbReference type="GO" id="GO:0004252">
    <property type="term" value="F:serine-type endopeptidase activity"/>
    <property type="evidence" value="ECO:0007669"/>
    <property type="project" value="TreeGrafter"/>
</dbReference>
<dbReference type="Gene3D" id="3.10.250.10">
    <property type="entry name" value="SRCR-like domain"/>
    <property type="match status" value="10"/>
</dbReference>
<keyword evidence="8" id="KW-0325">Glycoprotein</keyword>
<feature type="domain" description="SRCR" evidence="11">
    <location>
        <begin position="372"/>
        <end position="477"/>
    </location>
</feature>
<dbReference type="PANTHER" id="PTHR48071:SF25">
    <property type="entry name" value="SCAVENGER RECEPTOR CYSTEINE-RICH TYPE 1 PROTEIN M160-LIKE ISOFORM X1"/>
    <property type="match status" value="1"/>
</dbReference>
<evidence type="ECO:0000256" key="10">
    <source>
        <dbReference type="SAM" id="MobiDB-lite"/>
    </source>
</evidence>
<dbReference type="PANTHER" id="PTHR48071">
    <property type="entry name" value="SRCR DOMAIN-CONTAINING PROTEIN"/>
    <property type="match status" value="1"/>
</dbReference>
<keyword evidence="7 9" id="KW-1015">Disulfide bond</keyword>
<feature type="disulfide bond" evidence="9">
    <location>
        <begin position="724"/>
        <end position="734"/>
    </location>
</feature>
<feature type="disulfide bond" evidence="9">
    <location>
        <begin position="77"/>
        <end position="87"/>
    </location>
</feature>
<comment type="caution">
    <text evidence="9">Lacks conserved residue(s) required for the propagation of feature annotation.</text>
</comment>
<feature type="domain" description="SRCR" evidence="11">
    <location>
        <begin position="657"/>
        <end position="753"/>
    </location>
</feature>
<dbReference type="AlphaFoldDB" id="A0A3N0XJD4"/>
<keyword evidence="12" id="KW-0675">Receptor</keyword>
<proteinExistence type="predicted"/>
<feature type="domain" description="SRCR" evidence="11">
    <location>
        <begin position="212"/>
        <end position="367"/>
    </location>
</feature>
<evidence type="ECO:0000256" key="5">
    <source>
        <dbReference type="ARBA" id="ARBA00022989"/>
    </source>
</evidence>
<feature type="compositionally biased region" description="Polar residues" evidence="10">
    <location>
        <begin position="1108"/>
        <end position="1117"/>
    </location>
</feature>
<dbReference type="InterPro" id="IPR036772">
    <property type="entry name" value="SRCR-like_dom_sf"/>
</dbReference>
<dbReference type="Proteomes" id="UP000281406">
    <property type="component" value="Unassembled WGS sequence"/>
</dbReference>
<evidence type="ECO:0000256" key="9">
    <source>
        <dbReference type="PROSITE-ProRule" id="PRU00196"/>
    </source>
</evidence>
<feature type="domain" description="SRCR" evidence="11">
    <location>
        <begin position="3"/>
        <end position="107"/>
    </location>
</feature>